<sequence>MTPRRRVIAAVGATAVLIAAVLVLRQADDTPERPSSEPVRLTRYTTDFITLPSQSAAPEPPSTVWSSDGRVHWTPVPGVSGYEVNGRLVASPEVAASGRPDVRAVDGFGQRSLPVRAEERPGDDGWRRAVNGWLDDFDDTFLERRYHLSGRRGCVNPGSGSGGRLVIDMPCGNDAAVLRARTLLQLNDADELGRVVVVTDAAGPHGKLVLDLVPGTPDRLGPVPPADAVRVVVDDSVSPGTRGAGVLHRFEVVLTRGGVRVLQDGAQIATSPVVPQWREASVLIGVTPPPSFPGRVEIDAVGITGPLQPMPEVIETPIVAGTLRVLEPDEEAPGIGVARAPLRGAPSARLRATVRIGDGGDPNGLVAQLGSARLPLRPVVSGWSAAEGSELTVTGDVPAELLGSAGPDALSCLLRPCVLGSLRCWRATWRCRGSRR</sequence>
<comment type="caution">
    <text evidence="1">The sequence shown here is derived from an EMBL/GenBank/DDBJ whole genome shotgun (WGS) entry which is preliminary data.</text>
</comment>
<keyword evidence="2" id="KW-1185">Reference proteome</keyword>
<evidence type="ECO:0000313" key="2">
    <source>
        <dbReference type="Proteomes" id="UP001515943"/>
    </source>
</evidence>
<name>A0ABX1FDS9_9PSEU</name>
<evidence type="ECO:0008006" key="3">
    <source>
        <dbReference type="Google" id="ProtNLM"/>
    </source>
</evidence>
<dbReference type="Proteomes" id="UP001515943">
    <property type="component" value="Unassembled WGS sequence"/>
</dbReference>
<dbReference type="RefSeq" id="WP_167972265.1">
    <property type="nucleotide sequence ID" value="NZ_VSRL01000023.1"/>
</dbReference>
<accession>A0ABX1FDS9</accession>
<protein>
    <recommendedName>
        <fullName evidence="3">Carboxypeptidase regulatory-like domain-containing protein</fullName>
    </recommendedName>
</protein>
<dbReference type="EMBL" id="VSRL01000023">
    <property type="protein sequence ID" value="NKE56997.1"/>
    <property type="molecule type" value="Genomic_DNA"/>
</dbReference>
<gene>
    <name evidence="1" type="ORF">FXN61_09165</name>
</gene>
<reference evidence="1 2" key="1">
    <citation type="submission" date="2019-08" db="EMBL/GenBank/DDBJ databases">
        <title>Lentzea from Indian Himalayas.</title>
        <authorList>
            <person name="Mandal S."/>
            <person name="Mallick Gupta A."/>
            <person name="Maiti P.K."/>
            <person name="Sarkar J."/>
            <person name="Mandal S."/>
        </authorList>
    </citation>
    <scope>NUCLEOTIDE SEQUENCE [LARGE SCALE GENOMIC DNA]</scope>
    <source>
        <strain evidence="1 2">PSKA42</strain>
    </source>
</reference>
<proteinExistence type="predicted"/>
<evidence type="ECO:0000313" key="1">
    <source>
        <dbReference type="EMBL" id="NKE56997.1"/>
    </source>
</evidence>
<organism evidence="1 2">
    <name type="scientific">Lentzea indica</name>
    <dbReference type="NCBI Taxonomy" id="2604800"/>
    <lineage>
        <taxon>Bacteria</taxon>
        <taxon>Bacillati</taxon>
        <taxon>Actinomycetota</taxon>
        <taxon>Actinomycetes</taxon>
        <taxon>Pseudonocardiales</taxon>
        <taxon>Pseudonocardiaceae</taxon>
        <taxon>Lentzea</taxon>
    </lineage>
</organism>